<dbReference type="Pfam" id="PF02803">
    <property type="entry name" value="Thiolase_C"/>
    <property type="match status" value="1"/>
</dbReference>
<dbReference type="CDD" id="cd00751">
    <property type="entry name" value="thiolase"/>
    <property type="match status" value="1"/>
</dbReference>
<dbReference type="PROSITE" id="PS00099">
    <property type="entry name" value="THIOLASE_3"/>
    <property type="match status" value="1"/>
</dbReference>
<dbReference type="InterPro" id="IPR002155">
    <property type="entry name" value="Thiolase"/>
</dbReference>
<dbReference type="InterPro" id="IPR016039">
    <property type="entry name" value="Thiolase-like"/>
</dbReference>
<keyword evidence="6" id="KW-0809">Transit peptide</keyword>
<sequence length="394" mass="41369">MNKEVVIVSAVRTPIGSFMGALSTIPAPKLGAIAIKGALQKINLKPEWVDEVLMGNVVQAGTGQAPARQAAMYAGIPNTVPCTTINKVCASGMKAIIQAAQSIALGDADIIVAGGMENMSLIPHYLYARTGTKFGPTTLIDGMQKDGLVDAYNQDAMGVCADACATKYEFSREDQDAFAIQSYKRAAAAWDMGKFDNEVVPVEVPQRRGEPVIVSKDEEFTNVILDKIPQLRPAFSKEGTVTAANASTINDGAAAVVLMSKEKANELGLKPLATIKSYADAAHEPEWFTTAPAKALPKALNKAGMTLNDVDFFEFNEAFSVVGLANMKILGLSDTNVNVNGGAVSLGHPLGCSGARIIITLLNVLQQNNAKIGAAAICNGGGGASAIIIERKED</sequence>
<organism evidence="13 14">
    <name type="scientific">Mariniflexile litorale</name>
    <dbReference type="NCBI Taxonomy" id="3045158"/>
    <lineage>
        <taxon>Bacteria</taxon>
        <taxon>Pseudomonadati</taxon>
        <taxon>Bacteroidota</taxon>
        <taxon>Flavobacteriia</taxon>
        <taxon>Flavobacteriales</taxon>
        <taxon>Flavobacteriaceae</taxon>
        <taxon>Mariniflexile</taxon>
    </lineage>
</organism>
<dbReference type="AlphaFoldDB" id="A0AAU7EH27"/>
<comment type="subunit">
    <text evidence="2">Homotetramer.</text>
</comment>
<dbReference type="InterPro" id="IPR020616">
    <property type="entry name" value="Thiolase_N"/>
</dbReference>
<evidence type="ECO:0000259" key="12">
    <source>
        <dbReference type="Pfam" id="PF02803"/>
    </source>
</evidence>
<keyword evidence="14" id="KW-1185">Reference proteome</keyword>
<dbReference type="RefSeq" id="WP_308992100.1">
    <property type="nucleotide sequence ID" value="NZ_CP155618.1"/>
</dbReference>
<dbReference type="Gene3D" id="3.40.47.10">
    <property type="match status" value="1"/>
</dbReference>
<dbReference type="EMBL" id="CP155618">
    <property type="protein sequence ID" value="XBL14433.1"/>
    <property type="molecule type" value="Genomic_DNA"/>
</dbReference>
<dbReference type="PIRSF" id="PIRSF000429">
    <property type="entry name" value="Ac-CoA_Ac_transf"/>
    <property type="match status" value="1"/>
</dbReference>
<feature type="active site" description="Acyl-thioester intermediate" evidence="9">
    <location>
        <position position="89"/>
    </location>
</feature>
<dbReference type="InterPro" id="IPR020613">
    <property type="entry name" value="Thiolase_CS"/>
</dbReference>
<evidence type="ECO:0000256" key="7">
    <source>
        <dbReference type="ARBA" id="ARBA00022958"/>
    </source>
</evidence>
<dbReference type="PROSITE" id="PS00737">
    <property type="entry name" value="THIOLASE_2"/>
    <property type="match status" value="1"/>
</dbReference>
<name>A0AAU7EH27_9FLAO</name>
<keyword evidence="7" id="KW-0630">Potassium</keyword>
<evidence type="ECO:0000256" key="3">
    <source>
        <dbReference type="ARBA" id="ARBA00012705"/>
    </source>
</evidence>
<evidence type="ECO:0000256" key="1">
    <source>
        <dbReference type="ARBA" id="ARBA00010982"/>
    </source>
</evidence>
<evidence type="ECO:0000256" key="8">
    <source>
        <dbReference type="ARBA" id="ARBA00023315"/>
    </source>
</evidence>
<evidence type="ECO:0000256" key="4">
    <source>
        <dbReference type="ARBA" id="ARBA00022679"/>
    </source>
</evidence>
<feature type="active site" description="Proton acceptor" evidence="9">
    <location>
        <position position="378"/>
    </location>
</feature>
<reference evidence="13" key="1">
    <citation type="submission" date="2024-04" db="EMBL/GenBank/DDBJ databases">
        <title>Mariniflexile litorale, isolated from the shallow sediments of the Sea of Japan.</title>
        <authorList>
            <person name="Romanenko L."/>
            <person name="Isaeva M."/>
        </authorList>
    </citation>
    <scope>NUCLEOTIDE SEQUENCE [LARGE SCALE GENOMIC DNA]</scope>
    <source>
        <strain evidence="13">KMM 9835</strain>
    </source>
</reference>
<dbReference type="Proteomes" id="UP001224325">
    <property type="component" value="Chromosome"/>
</dbReference>
<dbReference type="GO" id="GO:0046872">
    <property type="term" value="F:metal ion binding"/>
    <property type="evidence" value="ECO:0007669"/>
    <property type="project" value="UniProtKB-KW"/>
</dbReference>
<dbReference type="InterPro" id="IPR020610">
    <property type="entry name" value="Thiolase_AS"/>
</dbReference>
<accession>A0AAU7EH27</accession>
<evidence type="ECO:0000259" key="11">
    <source>
        <dbReference type="Pfam" id="PF00108"/>
    </source>
</evidence>
<evidence type="ECO:0000256" key="9">
    <source>
        <dbReference type="PIRSR" id="PIRSR000429-1"/>
    </source>
</evidence>
<dbReference type="FunFam" id="3.40.47.10:FF:000007">
    <property type="entry name" value="acetyl-CoA acetyltransferase, mitochondrial"/>
    <property type="match status" value="1"/>
</dbReference>
<evidence type="ECO:0000256" key="6">
    <source>
        <dbReference type="ARBA" id="ARBA00022946"/>
    </source>
</evidence>
<dbReference type="GO" id="GO:0003985">
    <property type="term" value="F:acetyl-CoA C-acetyltransferase activity"/>
    <property type="evidence" value="ECO:0007669"/>
    <property type="project" value="UniProtKB-EC"/>
</dbReference>
<dbReference type="Pfam" id="PF00108">
    <property type="entry name" value="Thiolase_N"/>
    <property type="match status" value="1"/>
</dbReference>
<feature type="domain" description="Thiolase C-terminal" evidence="12">
    <location>
        <begin position="269"/>
        <end position="391"/>
    </location>
</feature>
<dbReference type="PANTHER" id="PTHR18919:SF156">
    <property type="entry name" value="ACETYL-COA ACETYLTRANSFERASE, MITOCHONDRIAL"/>
    <property type="match status" value="1"/>
</dbReference>
<dbReference type="EC" id="2.3.1.9" evidence="3"/>
<dbReference type="GO" id="GO:0006635">
    <property type="term" value="P:fatty acid beta-oxidation"/>
    <property type="evidence" value="ECO:0007669"/>
    <property type="project" value="TreeGrafter"/>
</dbReference>
<evidence type="ECO:0000256" key="2">
    <source>
        <dbReference type="ARBA" id="ARBA00011881"/>
    </source>
</evidence>
<dbReference type="InterPro" id="IPR020615">
    <property type="entry name" value="Thiolase_acyl_enz_int_AS"/>
</dbReference>
<keyword evidence="5" id="KW-0479">Metal-binding</keyword>
<dbReference type="PANTHER" id="PTHR18919">
    <property type="entry name" value="ACETYL-COA C-ACYLTRANSFERASE"/>
    <property type="match status" value="1"/>
</dbReference>
<feature type="active site" description="Proton acceptor" evidence="9">
    <location>
        <position position="348"/>
    </location>
</feature>
<gene>
    <name evidence="13" type="ORF">QLS71_000060</name>
</gene>
<evidence type="ECO:0000313" key="14">
    <source>
        <dbReference type="Proteomes" id="UP001224325"/>
    </source>
</evidence>
<dbReference type="NCBIfam" id="TIGR01930">
    <property type="entry name" value="AcCoA-C-Actrans"/>
    <property type="match status" value="1"/>
</dbReference>
<evidence type="ECO:0000313" key="13">
    <source>
        <dbReference type="EMBL" id="XBL14433.1"/>
    </source>
</evidence>
<keyword evidence="4 10" id="KW-0808">Transferase</keyword>
<dbReference type="KEGG" id="mlil:QLS71_000060"/>
<dbReference type="PROSITE" id="PS00098">
    <property type="entry name" value="THIOLASE_1"/>
    <property type="match status" value="1"/>
</dbReference>
<comment type="similarity">
    <text evidence="1 10">Belongs to the thiolase-like superfamily. Thiolase family.</text>
</comment>
<dbReference type="SUPFAM" id="SSF53901">
    <property type="entry name" value="Thiolase-like"/>
    <property type="match status" value="2"/>
</dbReference>
<evidence type="ECO:0000256" key="5">
    <source>
        <dbReference type="ARBA" id="ARBA00022723"/>
    </source>
</evidence>
<dbReference type="InterPro" id="IPR020617">
    <property type="entry name" value="Thiolase_C"/>
</dbReference>
<protein>
    <recommendedName>
        <fullName evidence="3">acetyl-CoA C-acetyltransferase</fullName>
        <ecNumber evidence="3">2.3.1.9</ecNumber>
    </recommendedName>
</protein>
<feature type="domain" description="Thiolase N-terminal" evidence="11">
    <location>
        <begin position="5"/>
        <end position="262"/>
    </location>
</feature>
<proteinExistence type="inferred from homology"/>
<keyword evidence="8 10" id="KW-0012">Acyltransferase</keyword>
<evidence type="ECO:0000256" key="10">
    <source>
        <dbReference type="RuleBase" id="RU003557"/>
    </source>
</evidence>